<gene>
    <name evidence="4" type="primary">lct24</name>
</gene>
<evidence type="ECO:0000256" key="1">
    <source>
        <dbReference type="ARBA" id="ARBA00022450"/>
    </source>
</evidence>
<evidence type="ECO:0000313" key="4">
    <source>
        <dbReference type="EMBL" id="ABX71107.1"/>
    </source>
</evidence>
<proteinExistence type="predicted"/>
<accession>B0LJ07</accession>
<feature type="domain" description="Carrier" evidence="3">
    <location>
        <begin position="3"/>
        <end position="81"/>
    </location>
</feature>
<sequence length="92" mass="10248">MREFTLDDLVGLTRTHAGEAEEGVLDGDIVDVLFTHLGYDSVALMEVLSHVKHEYGIDLAEDAVDALRTPRAVIEKVNEVIRSQSDERKKVV</sequence>
<name>B0LJ07_STRRH</name>
<protein>
    <submittedName>
        <fullName evidence="4">Lct24</fullName>
    </submittedName>
</protein>
<dbReference type="AlphaFoldDB" id="B0LJ07"/>
<evidence type="ECO:0000259" key="3">
    <source>
        <dbReference type="PROSITE" id="PS50075"/>
    </source>
</evidence>
<dbReference type="Pfam" id="PF00550">
    <property type="entry name" value="PP-binding"/>
    <property type="match status" value="1"/>
</dbReference>
<organism evidence="4">
    <name type="scientific">Streptomyces rishiriensis</name>
    <dbReference type="NCBI Taxonomy" id="68264"/>
    <lineage>
        <taxon>Bacteria</taxon>
        <taxon>Bacillati</taxon>
        <taxon>Actinomycetota</taxon>
        <taxon>Actinomycetes</taxon>
        <taxon>Kitasatosporales</taxon>
        <taxon>Streptomycetaceae</taxon>
        <taxon>Streptomyces</taxon>
    </lineage>
</organism>
<reference evidence="4" key="1">
    <citation type="submission" date="2007-09" db="EMBL/GenBank/DDBJ databases">
        <authorList>
            <person name="Zhang X.J."/>
            <person name="Alemany L.B."/>
            <person name="Fiedler H.-P."/>
            <person name="Goodfellow M."/>
            <person name="Parry R.J."/>
        </authorList>
    </citation>
    <scope>NUCLEOTIDE SEQUENCE</scope>
    <source>
        <strain evidence="4">MJ773-88K4</strain>
    </source>
</reference>
<dbReference type="PROSITE" id="PS50075">
    <property type="entry name" value="CARRIER"/>
    <property type="match status" value="1"/>
</dbReference>
<dbReference type="PROSITE" id="PS00012">
    <property type="entry name" value="PHOSPHOPANTETHEINE"/>
    <property type="match status" value="1"/>
</dbReference>
<dbReference type="InterPro" id="IPR006162">
    <property type="entry name" value="Ppantetheine_attach_site"/>
</dbReference>
<dbReference type="InterPro" id="IPR009081">
    <property type="entry name" value="PP-bd_ACP"/>
</dbReference>
<dbReference type="Gene3D" id="1.10.1200.10">
    <property type="entry name" value="ACP-like"/>
    <property type="match status" value="1"/>
</dbReference>
<evidence type="ECO:0000256" key="2">
    <source>
        <dbReference type="ARBA" id="ARBA00022553"/>
    </source>
</evidence>
<dbReference type="EMBL" id="EU147298">
    <property type="protein sequence ID" value="ABX71107.1"/>
    <property type="molecule type" value="Genomic_DNA"/>
</dbReference>
<dbReference type="InterPro" id="IPR036736">
    <property type="entry name" value="ACP-like_sf"/>
</dbReference>
<dbReference type="SUPFAM" id="SSF47336">
    <property type="entry name" value="ACP-like"/>
    <property type="match status" value="1"/>
</dbReference>
<reference evidence="4" key="2">
    <citation type="journal article" date="2008" name="Antimicrob. Agents Chemother.">
        <title>Biosynthetic investigations of lactonamycin and lactonamycin z: cloning of the biosynthetic gene clusters and discovery of an unusual starter unit.</title>
        <authorList>
            <person name="Zhang X."/>
            <person name="Alemany L.B."/>
            <person name="Fiedler H.P."/>
            <person name="Goodfellow M."/>
            <person name="Parry R.J."/>
        </authorList>
    </citation>
    <scope>NUCLEOTIDE SEQUENCE</scope>
    <source>
        <strain evidence="4">MJ773-88K4</strain>
    </source>
</reference>
<keyword evidence="2" id="KW-0597">Phosphoprotein</keyword>
<keyword evidence="1" id="KW-0596">Phosphopantetheine</keyword>